<feature type="region of interest" description="Disordered" evidence="1">
    <location>
        <begin position="1"/>
        <end position="63"/>
    </location>
</feature>
<sequence>MKLESAYKHHPEDGRRQEPDELSEQNNKHRKEADSTRQSRLPDPPDPDNLPIEYPAPREIEWP</sequence>
<feature type="compositionally biased region" description="Basic and acidic residues" evidence="1">
    <location>
        <begin position="1"/>
        <end position="19"/>
    </location>
</feature>
<comment type="caution">
    <text evidence="2">The sequence shown here is derived from an EMBL/GenBank/DDBJ whole genome shotgun (WGS) entry which is preliminary data.</text>
</comment>
<evidence type="ECO:0000313" key="3">
    <source>
        <dbReference type="Proteomes" id="UP001589536"/>
    </source>
</evidence>
<organism evidence="2 3">
    <name type="scientific">Arthrobacter methylotrophus</name>
    <dbReference type="NCBI Taxonomy" id="121291"/>
    <lineage>
        <taxon>Bacteria</taxon>
        <taxon>Bacillati</taxon>
        <taxon>Actinomycetota</taxon>
        <taxon>Actinomycetes</taxon>
        <taxon>Micrococcales</taxon>
        <taxon>Micrococcaceae</taxon>
        <taxon>Arthrobacter</taxon>
    </lineage>
</organism>
<dbReference type="EMBL" id="JBHMBH010000023">
    <property type="protein sequence ID" value="MFB9714630.1"/>
    <property type="molecule type" value="Genomic_DNA"/>
</dbReference>
<gene>
    <name evidence="2" type="ORF">ACFFPI_10910</name>
</gene>
<name>A0ABV5UQ35_9MICC</name>
<evidence type="ECO:0000313" key="2">
    <source>
        <dbReference type="EMBL" id="MFB9714630.1"/>
    </source>
</evidence>
<proteinExistence type="predicted"/>
<accession>A0ABV5UQ35</accession>
<reference evidence="2 3" key="1">
    <citation type="submission" date="2024-09" db="EMBL/GenBank/DDBJ databases">
        <authorList>
            <person name="Sun Q."/>
            <person name="Mori K."/>
        </authorList>
    </citation>
    <scope>NUCLEOTIDE SEQUENCE [LARGE SCALE GENOMIC DNA]</scope>
    <source>
        <strain evidence="2 3">JCM 13519</strain>
    </source>
</reference>
<keyword evidence="3" id="KW-1185">Reference proteome</keyword>
<evidence type="ECO:0000256" key="1">
    <source>
        <dbReference type="SAM" id="MobiDB-lite"/>
    </source>
</evidence>
<dbReference type="Proteomes" id="UP001589536">
    <property type="component" value="Unassembled WGS sequence"/>
</dbReference>
<protein>
    <submittedName>
        <fullName evidence="2">Uncharacterized protein</fullName>
    </submittedName>
</protein>
<dbReference type="RefSeq" id="WP_345051833.1">
    <property type="nucleotide sequence ID" value="NZ_BAABED010000001.1"/>
</dbReference>